<organism evidence="2 3">
    <name type="scientific">Allacma fusca</name>
    <dbReference type="NCBI Taxonomy" id="39272"/>
    <lineage>
        <taxon>Eukaryota</taxon>
        <taxon>Metazoa</taxon>
        <taxon>Ecdysozoa</taxon>
        <taxon>Arthropoda</taxon>
        <taxon>Hexapoda</taxon>
        <taxon>Collembola</taxon>
        <taxon>Symphypleona</taxon>
        <taxon>Sminthuridae</taxon>
        <taxon>Allacma</taxon>
    </lineage>
</organism>
<keyword evidence="3" id="KW-1185">Reference proteome</keyword>
<name>A0A8J2NSY7_9HEXA</name>
<evidence type="ECO:0000313" key="3">
    <source>
        <dbReference type="Proteomes" id="UP000708208"/>
    </source>
</evidence>
<evidence type="ECO:0000256" key="1">
    <source>
        <dbReference type="SAM" id="MobiDB-lite"/>
    </source>
</evidence>
<dbReference type="EMBL" id="CAJVCH010044245">
    <property type="protein sequence ID" value="CAG7717257.1"/>
    <property type="molecule type" value="Genomic_DNA"/>
</dbReference>
<accession>A0A8J2NSY7</accession>
<gene>
    <name evidence="2" type="ORF">AFUS01_LOCUS6722</name>
</gene>
<dbReference type="Proteomes" id="UP000708208">
    <property type="component" value="Unassembled WGS sequence"/>
</dbReference>
<evidence type="ECO:0000313" key="2">
    <source>
        <dbReference type="EMBL" id="CAG7717257.1"/>
    </source>
</evidence>
<feature type="region of interest" description="Disordered" evidence="1">
    <location>
        <begin position="46"/>
        <end position="67"/>
    </location>
</feature>
<protein>
    <submittedName>
        <fullName evidence="2">Uncharacterized protein</fullName>
    </submittedName>
</protein>
<comment type="caution">
    <text evidence="2">The sequence shown here is derived from an EMBL/GenBank/DDBJ whole genome shotgun (WGS) entry which is preliminary data.</text>
</comment>
<reference evidence="2" key="1">
    <citation type="submission" date="2021-06" db="EMBL/GenBank/DDBJ databases">
        <authorList>
            <person name="Hodson N. C."/>
            <person name="Mongue J. A."/>
            <person name="Jaron S. K."/>
        </authorList>
    </citation>
    <scope>NUCLEOTIDE SEQUENCE</scope>
</reference>
<feature type="non-terminal residue" evidence="2">
    <location>
        <position position="1"/>
    </location>
</feature>
<proteinExistence type="predicted"/>
<sequence>LEVTNVENGPKNVNKLPGLDVPTRKVLARTFQELREHKSLEHCKSHLVSSKGQKAFKDNASNRTNHW</sequence>
<dbReference type="AlphaFoldDB" id="A0A8J2NSY7"/>